<dbReference type="InterPro" id="IPR009311">
    <property type="entry name" value="IFI6/IFI27-like"/>
</dbReference>
<dbReference type="PANTHER" id="PTHR16932">
    <property type="entry name" value="INTERFERON ALPHA-INDUCIBLE PROTEIN 27"/>
    <property type="match status" value="1"/>
</dbReference>
<evidence type="ECO:0000256" key="6">
    <source>
        <dbReference type="SAM" id="MobiDB-lite"/>
    </source>
</evidence>
<organism evidence="8 9">
    <name type="scientific">Crepidotus variabilis</name>
    <dbReference type="NCBI Taxonomy" id="179855"/>
    <lineage>
        <taxon>Eukaryota</taxon>
        <taxon>Fungi</taxon>
        <taxon>Dikarya</taxon>
        <taxon>Basidiomycota</taxon>
        <taxon>Agaricomycotina</taxon>
        <taxon>Agaricomycetes</taxon>
        <taxon>Agaricomycetidae</taxon>
        <taxon>Agaricales</taxon>
        <taxon>Agaricineae</taxon>
        <taxon>Crepidotaceae</taxon>
        <taxon>Crepidotus</taxon>
    </lineage>
</organism>
<dbReference type="GO" id="GO:0016020">
    <property type="term" value="C:membrane"/>
    <property type="evidence" value="ECO:0007669"/>
    <property type="project" value="UniProtKB-SubCell"/>
</dbReference>
<feature type="transmembrane region" description="Helical" evidence="7">
    <location>
        <begin position="93"/>
        <end position="113"/>
    </location>
</feature>
<feature type="region of interest" description="Disordered" evidence="6">
    <location>
        <begin position="187"/>
        <end position="221"/>
    </location>
</feature>
<sequence length="221" mass="23326">MSLVPSPAGGDAWTRRLISLISEQYPALAIAAQMTVHFDAIKDYMLNHAEKISKILIGGGICVLTPAILLEILGFTAAGIAKGSIAALIQSSFYGAFTGGIFSFFQSIGAAAIMSNPLVLSLGTAAVVGGVGYYLYRWWRGDNDDEKYTGGGGDGTTISGGPPLEPTGGLGAQLLSRKSKWKSIEQAVPVDEQAVQPRRKRTRNKRKSTHQNRGQAATGGN</sequence>
<comment type="similarity">
    <text evidence="2">Belongs to the IFI6/IFI27 family.</text>
</comment>
<protein>
    <submittedName>
        <fullName evidence="8">Uncharacterized protein</fullName>
    </submittedName>
</protein>
<feature type="compositionally biased region" description="Basic residues" evidence="6">
    <location>
        <begin position="197"/>
        <end position="210"/>
    </location>
</feature>
<feature type="transmembrane region" description="Helical" evidence="7">
    <location>
        <begin position="55"/>
        <end position="81"/>
    </location>
</feature>
<keyword evidence="3 7" id="KW-0812">Transmembrane</keyword>
<keyword evidence="5 7" id="KW-0472">Membrane</keyword>
<gene>
    <name evidence="8" type="ORF">CPB83DRAFT_880478</name>
</gene>
<evidence type="ECO:0000313" key="9">
    <source>
        <dbReference type="Proteomes" id="UP000807306"/>
    </source>
</evidence>
<evidence type="ECO:0000313" key="8">
    <source>
        <dbReference type="EMBL" id="KAF9532832.1"/>
    </source>
</evidence>
<name>A0A9P6JT85_9AGAR</name>
<keyword evidence="4 7" id="KW-1133">Transmembrane helix</keyword>
<evidence type="ECO:0000256" key="3">
    <source>
        <dbReference type="ARBA" id="ARBA00022692"/>
    </source>
</evidence>
<comment type="subcellular location">
    <subcellularLocation>
        <location evidence="1">Membrane</location>
        <topology evidence="1">Multi-pass membrane protein</topology>
    </subcellularLocation>
</comment>
<feature type="region of interest" description="Disordered" evidence="6">
    <location>
        <begin position="149"/>
        <end position="170"/>
    </location>
</feature>
<evidence type="ECO:0000256" key="4">
    <source>
        <dbReference type="ARBA" id="ARBA00022989"/>
    </source>
</evidence>
<evidence type="ECO:0000256" key="1">
    <source>
        <dbReference type="ARBA" id="ARBA00004141"/>
    </source>
</evidence>
<keyword evidence="9" id="KW-1185">Reference proteome</keyword>
<accession>A0A9P6JT85</accession>
<evidence type="ECO:0000256" key="7">
    <source>
        <dbReference type="SAM" id="Phobius"/>
    </source>
</evidence>
<dbReference type="InterPro" id="IPR038213">
    <property type="entry name" value="IFI6/IFI27-like_sf"/>
</dbReference>
<comment type="caution">
    <text evidence="8">The sequence shown here is derived from an EMBL/GenBank/DDBJ whole genome shotgun (WGS) entry which is preliminary data.</text>
</comment>
<dbReference type="PANTHER" id="PTHR16932:SF18">
    <property type="entry name" value="INTERFERON, ALPHA-INDUCIBLE PROTEIN 27-LIKE 2"/>
    <property type="match status" value="1"/>
</dbReference>
<feature type="transmembrane region" description="Helical" evidence="7">
    <location>
        <begin position="119"/>
        <end position="136"/>
    </location>
</feature>
<evidence type="ECO:0000256" key="5">
    <source>
        <dbReference type="ARBA" id="ARBA00023136"/>
    </source>
</evidence>
<reference evidence="8" key="1">
    <citation type="submission" date="2020-11" db="EMBL/GenBank/DDBJ databases">
        <authorList>
            <consortium name="DOE Joint Genome Institute"/>
            <person name="Ahrendt S."/>
            <person name="Riley R."/>
            <person name="Andreopoulos W."/>
            <person name="Labutti K."/>
            <person name="Pangilinan J."/>
            <person name="Ruiz-Duenas F.J."/>
            <person name="Barrasa J.M."/>
            <person name="Sanchez-Garcia M."/>
            <person name="Camarero S."/>
            <person name="Miyauchi S."/>
            <person name="Serrano A."/>
            <person name="Linde D."/>
            <person name="Babiker R."/>
            <person name="Drula E."/>
            <person name="Ayuso-Fernandez I."/>
            <person name="Pacheco R."/>
            <person name="Padilla G."/>
            <person name="Ferreira P."/>
            <person name="Barriuso J."/>
            <person name="Kellner H."/>
            <person name="Castanera R."/>
            <person name="Alfaro M."/>
            <person name="Ramirez L."/>
            <person name="Pisabarro A.G."/>
            <person name="Kuo A."/>
            <person name="Tritt A."/>
            <person name="Lipzen A."/>
            <person name="He G."/>
            <person name="Yan M."/>
            <person name="Ng V."/>
            <person name="Cullen D."/>
            <person name="Martin F."/>
            <person name="Rosso M.-N."/>
            <person name="Henrissat B."/>
            <person name="Hibbett D."/>
            <person name="Martinez A.T."/>
            <person name="Grigoriev I.V."/>
        </authorList>
    </citation>
    <scope>NUCLEOTIDE SEQUENCE</scope>
    <source>
        <strain evidence="8">CBS 506.95</strain>
    </source>
</reference>
<evidence type="ECO:0000256" key="2">
    <source>
        <dbReference type="ARBA" id="ARBA00007262"/>
    </source>
</evidence>
<dbReference type="OrthoDB" id="3068660at2759"/>
<dbReference type="Gene3D" id="6.10.110.10">
    <property type="match status" value="1"/>
</dbReference>
<dbReference type="Proteomes" id="UP000807306">
    <property type="component" value="Unassembled WGS sequence"/>
</dbReference>
<dbReference type="EMBL" id="MU157830">
    <property type="protein sequence ID" value="KAF9532832.1"/>
    <property type="molecule type" value="Genomic_DNA"/>
</dbReference>
<dbReference type="Pfam" id="PF06140">
    <property type="entry name" value="Ifi-6-16"/>
    <property type="match status" value="1"/>
</dbReference>
<dbReference type="AlphaFoldDB" id="A0A9P6JT85"/>
<proteinExistence type="inferred from homology"/>